<proteinExistence type="inferred from homology"/>
<dbReference type="Proteomes" id="UP001549291">
    <property type="component" value="Unassembled WGS sequence"/>
</dbReference>
<gene>
    <name evidence="6" type="ORF">ABIF63_009624</name>
</gene>
<keyword evidence="3" id="KW-0378">Hydrolase</keyword>
<reference evidence="6 7" key="1">
    <citation type="submission" date="2024-06" db="EMBL/GenBank/DDBJ databases">
        <title>Genomic Encyclopedia of Type Strains, Phase V (KMG-V): Genome sequencing to study the core and pangenomes of soil and plant-associated prokaryotes.</title>
        <authorList>
            <person name="Whitman W."/>
        </authorList>
    </citation>
    <scope>NUCLEOTIDE SEQUENCE [LARGE SCALE GENOMIC DNA]</scope>
    <source>
        <strain evidence="6 7">USDA 160</strain>
    </source>
</reference>
<evidence type="ECO:0000256" key="3">
    <source>
        <dbReference type="ARBA" id="ARBA00022801"/>
    </source>
</evidence>
<comment type="similarity">
    <text evidence="1">Belongs to the metallo-beta-lactamase superfamily.</text>
</comment>
<keyword evidence="7" id="KW-1185">Reference proteome</keyword>
<evidence type="ECO:0000256" key="1">
    <source>
        <dbReference type="ARBA" id="ARBA00007749"/>
    </source>
</evidence>
<dbReference type="SMART" id="SM00849">
    <property type="entry name" value="Lactamase_B"/>
    <property type="match status" value="1"/>
</dbReference>
<evidence type="ECO:0000259" key="5">
    <source>
        <dbReference type="SMART" id="SM00849"/>
    </source>
</evidence>
<evidence type="ECO:0000313" key="6">
    <source>
        <dbReference type="EMBL" id="MET4725518.1"/>
    </source>
</evidence>
<evidence type="ECO:0000313" key="7">
    <source>
        <dbReference type="Proteomes" id="UP001549291"/>
    </source>
</evidence>
<comment type="caution">
    <text evidence="6">The sequence shown here is derived from an EMBL/GenBank/DDBJ whole genome shotgun (WGS) entry which is preliminary data.</text>
</comment>
<dbReference type="InterPro" id="IPR001279">
    <property type="entry name" value="Metallo-B-lactamas"/>
</dbReference>
<keyword evidence="4" id="KW-0862">Zinc</keyword>
<name>A0ABV2S8M0_BRAJP</name>
<dbReference type="PANTHER" id="PTHR42978">
    <property type="entry name" value="QUORUM-QUENCHING LACTONASE YTNP-RELATED-RELATED"/>
    <property type="match status" value="1"/>
</dbReference>
<dbReference type="PANTHER" id="PTHR42978:SF6">
    <property type="entry name" value="QUORUM-QUENCHING LACTONASE YTNP-RELATED"/>
    <property type="match status" value="1"/>
</dbReference>
<dbReference type="EMBL" id="JBEPTQ010000002">
    <property type="protein sequence ID" value="MET4725518.1"/>
    <property type="molecule type" value="Genomic_DNA"/>
</dbReference>
<organism evidence="6 7">
    <name type="scientific">Bradyrhizobium japonicum</name>
    <dbReference type="NCBI Taxonomy" id="375"/>
    <lineage>
        <taxon>Bacteria</taxon>
        <taxon>Pseudomonadati</taxon>
        <taxon>Pseudomonadota</taxon>
        <taxon>Alphaproteobacteria</taxon>
        <taxon>Hyphomicrobiales</taxon>
        <taxon>Nitrobacteraceae</taxon>
        <taxon>Bradyrhizobium</taxon>
    </lineage>
</organism>
<dbReference type="Gene3D" id="3.60.15.10">
    <property type="entry name" value="Ribonuclease Z/Hydroxyacylglutathione hydrolase-like"/>
    <property type="match status" value="1"/>
</dbReference>
<accession>A0ABV2S8M0</accession>
<feature type="domain" description="Metallo-beta-lactamase" evidence="5">
    <location>
        <begin position="62"/>
        <end position="254"/>
    </location>
</feature>
<keyword evidence="2" id="KW-0479">Metal-binding</keyword>
<dbReference type="InterPro" id="IPR051013">
    <property type="entry name" value="MBL_superfamily_lactonases"/>
</dbReference>
<dbReference type="Pfam" id="PF00753">
    <property type="entry name" value="Lactamase_B"/>
    <property type="match status" value="1"/>
</dbReference>
<evidence type="ECO:0000256" key="4">
    <source>
        <dbReference type="ARBA" id="ARBA00022833"/>
    </source>
</evidence>
<protein>
    <submittedName>
        <fullName evidence="6">Glyoxylase-like metal-dependent hydrolase (Beta-lactamase superfamily II)</fullName>
    </submittedName>
</protein>
<dbReference type="SUPFAM" id="SSF56281">
    <property type="entry name" value="Metallo-hydrolase/oxidoreductase"/>
    <property type="match status" value="1"/>
</dbReference>
<evidence type="ECO:0000256" key="2">
    <source>
        <dbReference type="ARBA" id="ARBA00022723"/>
    </source>
</evidence>
<dbReference type="CDD" id="cd16277">
    <property type="entry name" value="metallo-hydrolase-like_MBL-fold"/>
    <property type="match status" value="1"/>
</dbReference>
<sequence length="295" mass="33513">MSLKYAVGDLTIHRVIEQETSFVPALEMLPGLTPEVLAENRDWMRQAKALDEQDVLLLCFQSYVVKTPHHTILIDSCIGNDKPRPNRPKWNMKSDDTYMRGLNAAGFSVDDIDFVMCTHLHVDHVGWNTRLENGRWVPTFPRARYVFARQEYDHWFAENAKTEIPPFADSVLPVVEARRHELVGNDHQIGDHVRIVPTPGHTPGHIAIAMGRGKDDAVFSGDLMHSPLQTLYPELSIKFDVDPARLQRRVGASWNAIATPTRCAAPRIFRHRRWGRSGARATRSCVRRLDLAAMP</sequence>
<dbReference type="InterPro" id="IPR036866">
    <property type="entry name" value="RibonucZ/Hydroxyglut_hydro"/>
</dbReference>